<feature type="transmembrane region" description="Helical" evidence="2">
    <location>
        <begin position="12"/>
        <end position="35"/>
    </location>
</feature>
<dbReference type="EMBL" id="JBHUDM010000001">
    <property type="protein sequence ID" value="MFD1641092.1"/>
    <property type="molecule type" value="Genomic_DNA"/>
</dbReference>
<dbReference type="Proteomes" id="UP001597052">
    <property type="component" value="Unassembled WGS sequence"/>
</dbReference>
<keyword evidence="2" id="KW-0812">Transmembrane</keyword>
<evidence type="ECO:0000256" key="2">
    <source>
        <dbReference type="SAM" id="Phobius"/>
    </source>
</evidence>
<gene>
    <name evidence="3" type="ORF">ACFSBW_04280</name>
</gene>
<sequence length="170" mass="17734">MRRTDRGQTVIDFGIGAGVFIIAVGIVFAFVPTLFEPFSTAAGSSPVVADRTADHLTGSMLAADPATPSVLSAACTAAFFGPNESLGDTADCGFDTSEPTGDLLGVDRDVNVTVRHLSDSPTTGPPVTRSVDGTDYTLTRGDDSPASEVTVASRAVMIEGDQYRFVVKVW</sequence>
<proteinExistence type="predicted"/>
<protein>
    <recommendedName>
        <fullName evidence="5">Flagellin N-terminal-like domain-containing protein</fullName>
    </recommendedName>
</protein>
<evidence type="ECO:0000313" key="4">
    <source>
        <dbReference type="Proteomes" id="UP001597052"/>
    </source>
</evidence>
<evidence type="ECO:0000313" key="3">
    <source>
        <dbReference type="EMBL" id="MFD1641092.1"/>
    </source>
</evidence>
<dbReference type="AlphaFoldDB" id="A0ABD6D4S6"/>
<dbReference type="Pfam" id="PF23958">
    <property type="entry name" value="DUF7287"/>
    <property type="match status" value="1"/>
</dbReference>
<feature type="region of interest" description="Disordered" evidence="1">
    <location>
        <begin position="117"/>
        <end position="145"/>
    </location>
</feature>
<keyword evidence="2" id="KW-1133">Transmembrane helix</keyword>
<dbReference type="RefSeq" id="WP_256394779.1">
    <property type="nucleotide sequence ID" value="NZ_JANHDJ010000001.1"/>
</dbReference>
<comment type="caution">
    <text evidence="3">The sequence shown here is derived from an EMBL/GenBank/DDBJ whole genome shotgun (WGS) entry which is preliminary data.</text>
</comment>
<accession>A0ABD6D4S6</accession>
<keyword evidence="2" id="KW-0472">Membrane</keyword>
<keyword evidence="4" id="KW-1185">Reference proteome</keyword>
<organism evidence="3 4">
    <name type="scientific">Halohasta litorea</name>
    <dbReference type="NCBI Taxonomy" id="869891"/>
    <lineage>
        <taxon>Archaea</taxon>
        <taxon>Methanobacteriati</taxon>
        <taxon>Methanobacteriota</taxon>
        <taxon>Stenosarchaea group</taxon>
        <taxon>Halobacteria</taxon>
        <taxon>Halobacteriales</taxon>
        <taxon>Haloferacaceae</taxon>
        <taxon>Halohasta</taxon>
    </lineage>
</organism>
<dbReference type="InterPro" id="IPR056613">
    <property type="entry name" value="DUF7287"/>
</dbReference>
<reference evidence="3 4" key="1">
    <citation type="journal article" date="2019" name="Int. J. Syst. Evol. Microbiol.">
        <title>The Global Catalogue of Microorganisms (GCM) 10K type strain sequencing project: providing services to taxonomists for standard genome sequencing and annotation.</title>
        <authorList>
            <consortium name="The Broad Institute Genomics Platform"/>
            <consortium name="The Broad Institute Genome Sequencing Center for Infectious Disease"/>
            <person name="Wu L."/>
            <person name="Ma J."/>
        </authorList>
    </citation>
    <scope>NUCLEOTIDE SEQUENCE [LARGE SCALE GENOMIC DNA]</scope>
    <source>
        <strain evidence="3 4">CGMCC 1.10593</strain>
    </source>
</reference>
<evidence type="ECO:0000256" key="1">
    <source>
        <dbReference type="SAM" id="MobiDB-lite"/>
    </source>
</evidence>
<evidence type="ECO:0008006" key="5">
    <source>
        <dbReference type="Google" id="ProtNLM"/>
    </source>
</evidence>
<name>A0ABD6D4S6_9EURY</name>